<keyword evidence="3" id="KW-0238">DNA-binding</keyword>
<evidence type="ECO:0000256" key="4">
    <source>
        <dbReference type="ARBA" id="ARBA00023163"/>
    </source>
</evidence>
<dbReference type="GO" id="GO:0003677">
    <property type="term" value="F:DNA binding"/>
    <property type="evidence" value="ECO:0007669"/>
    <property type="project" value="UniProtKB-KW"/>
</dbReference>
<reference evidence="6 7" key="1">
    <citation type="submission" date="2017-08" db="EMBL/GenBank/DDBJ databases">
        <title>Complete Genome Sequence of Bacillus kochii Oregon-R-modENCODE STRAIN BDGP4, isolated from Drosophila melanogaster gut.</title>
        <authorList>
            <person name="Wan K.H."/>
            <person name="Yu C."/>
            <person name="Park S."/>
            <person name="Hammonds A.S."/>
            <person name="Booth B.W."/>
            <person name="Celniker S.E."/>
        </authorList>
    </citation>
    <scope>NUCLEOTIDE SEQUENCE [LARGE SCALE GENOMIC DNA]</scope>
    <source>
        <strain evidence="6 7">BDGP4</strain>
    </source>
</reference>
<dbReference type="AlphaFoldDB" id="A0A248TER8"/>
<dbReference type="Pfam" id="PF03466">
    <property type="entry name" value="LysR_substrate"/>
    <property type="match status" value="1"/>
</dbReference>
<accession>A0A248TER8</accession>
<evidence type="ECO:0000256" key="1">
    <source>
        <dbReference type="ARBA" id="ARBA00009437"/>
    </source>
</evidence>
<keyword evidence="4" id="KW-0804">Transcription</keyword>
<evidence type="ECO:0000256" key="3">
    <source>
        <dbReference type="ARBA" id="ARBA00023125"/>
    </source>
</evidence>
<sequence>MLLMNIEQLKYIVVIARTGSLKQAADELHLTLPALSQSIKSLEGELNITLFHRSRRGSVPTEEGHKLIEKAKYVLLAYQDFIDEAEAYTNTMSGEIRVATYPGPMGILVEVISKLKMDFPDIKTAVYENSTEAIIKKVQDGEVDVGLITYNEKEEHKYRTLIFNKLLDGHMVAAINKNSQLTKYSQITEEMLKGQPIILYDDIYISDFMKRFNLPALDIRLITNNIDTIKNSLENNTAINIGFDYAFKTDVGLSKSSEFVIVDFAPPLNNTYAFGYIYHKNNGLSRIIREFIKRMSNKLRTNPPDKRID</sequence>
<dbReference type="InterPro" id="IPR050950">
    <property type="entry name" value="HTH-type_LysR_regulators"/>
</dbReference>
<dbReference type="PANTHER" id="PTHR30419">
    <property type="entry name" value="HTH-TYPE TRANSCRIPTIONAL REGULATOR YBHD"/>
    <property type="match status" value="1"/>
</dbReference>
<feature type="domain" description="HTH lysR-type" evidence="5">
    <location>
        <begin position="4"/>
        <end position="61"/>
    </location>
</feature>
<dbReference type="InterPro" id="IPR036390">
    <property type="entry name" value="WH_DNA-bd_sf"/>
</dbReference>
<dbReference type="PRINTS" id="PR00039">
    <property type="entry name" value="HTHLYSR"/>
</dbReference>
<dbReference type="CDD" id="cd05466">
    <property type="entry name" value="PBP2_LTTR_substrate"/>
    <property type="match status" value="1"/>
</dbReference>
<dbReference type="PROSITE" id="PS50931">
    <property type="entry name" value="HTH_LYSR"/>
    <property type="match status" value="1"/>
</dbReference>
<organism evidence="6 7">
    <name type="scientific">Cytobacillus kochii</name>
    <dbReference type="NCBI Taxonomy" id="859143"/>
    <lineage>
        <taxon>Bacteria</taxon>
        <taxon>Bacillati</taxon>
        <taxon>Bacillota</taxon>
        <taxon>Bacilli</taxon>
        <taxon>Bacillales</taxon>
        <taxon>Bacillaceae</taxon>
        <taxon>Cytobacillus</taxon>
    </lineage>
</organism>
<keyword evidence="2" id="KW-0805">Transcription regulation</keyword>
<proteinExistence type="inferred from homology"/>
<evidence type="ECO:0000313" key="6">
    <source>
        <dbReference type="EMBL" id="ASV66663.1"/>
    </source>
</evidence>
<dbReference type="SUPFAM" id="SSF46785">
    <property type="entry name" value="Winged helix' DNA-binding domain"/>
    <property type="match status" value="1"/>
</dbReference>
<keyword evidence="7" id="KW-1185">Reference proteome</keyword>
<dbReference type="GO" id="GO:0003700">
    <property type="term" value="F:DNA-binding transcription factor activity"/>
    <property type="evidence" value="ECO:0007669"/>
    <property type="project" value="InterPro"/>
</dbReference>
<dbReference type="Gene3D" id="1.10.10.10">
    <property type="entry name" value="Winged helix-like DNA-binding domain superfamily/Winged helix DNA-binding domain"/>
    <property type="match status" value="1"/>
</dbReference>
<evidence type="ECO:0000256" key="2">
    <source>
        <dbReference type="ARBA" id="ARBA00023015"/>
    </source>
</evidence>
<dbReference type="OrthoDB" id="9803735at2"/>
<dbReference type="EMBL" id="CP022983">
    <property type="protein sequence ID" value="ASV66663.1"/>
    <property type="molecule type" value="Genomic_DNA"/>
</dbReference>
<dbReference type="SUPFAM" id="SSF53850">
    <property type="entry name" value="Periplasmic binding protein-like II"/>
    <property type="match status" value="1"/>
</dbReference>
<evidence type="ECO:0000313" key="7">
    <source>
        <dbReference type="Proteomes" id="UP000215137"/>
    </source>
</evidence>
<comment type="similarity">
    <text evidence="1">Belongs to the LysR transcriptional regulatory family.</text>
</comment>
<dbReference type="Gene3D" id="3.40.190.290">
    <property type="match status" value="1"/>
</dbReference>
<dbReference type="InterPro" id="IPR005119">
    <property type="entry name" value="LysR_subst-bd"/>
</dbReference>
<dbReference type="GO" id="GO:0005829">
    <property type="term" value="C:cytosol"/>
    <property type="evidence" value="ECO:0007669"/>
    <property type="project" value="TreeGrafter"/>
</dbReference>
<evidence type="ECO:0000259" key="5">
    <source>
        <dbReference type="PROSITE" id="PS50931"/>
    </source>
</evidence>
<dbReference type="Proteomes" id="UP000215137">
    <property type="component" value="Chromosome"/>
</dbReference>
<dbReference type="InterPro" id="IPR000847">
    <property type="entry name" value="LysR_HTH_N"/>
</dbReference>
<protein>
    <recommendedName>
        <fullName evidence="5">HTH lysR-type domain-containing protein</fullName>
    </recommendedName>
</protein>
<dbReference type="KEGG" id="bko:CKF48_04600"/>
<name>A0A248TER8_9BACI</name>
<dbReference type="Pfam" id="PF00126">
    <property type="entry name" value="HTH_1"/>
    <property type="match status" value="1"/>
</dbReference>
<dbReference type="InterPro" id="IPR036388">
    <property type="entry name" value="WH-like_DNA-bd_sf"/>
</dbReference>
<dbReference type="FunFam" id="1.10.10.10:FF:000001">
    <property type="entry name" value="LysR family transcriptional regulator"/>
    <property type="match status" value="1"/>
</dbReference>
<gene>
    <name evidence="6" type="ORF">CKF48_04600</name>
</gene>